<dbReference type="UniPathway" id="UPA00934"/>
<evidence type="ECO:0000256" key="2">
    <source>
        <dbReference type="ARBA" id="ARBA00007316"/>
    </source>
</evidence>
<evidence type="ECO:0000256" key="12">
    <source>
        <dbReference type="ARBA" id="ARBA00024964"/>
    </source>
</evidence>
<keyword evidence="6" id="KW-0547">Nucleotide-binding</keyword>
<evidence type="ECO:0000313" key="15">
    <source>
        <dbReference type="EMBL" id="OJG82986.1"/>
    </source>
</evidence>
<keyword evidence="16" id="KW-1185">Reference proteome</keyword>
<dbReference type="SUPFAM" id="SSF52540">
    <property type="entry name" value="P-loop containing nucleoside triphosphate hydrolases"/>
    <property type="match status" value="1"/>
</dbReference>
<dbReference type="STRING" id="150033.RV14_GL001989"/>
<dbReference type="GO" id="GO:0005524">
    <property type="term" value="F:ATP binding"/>
    <property type="evidence" value="ECO:0007669"/>
    <property type="project" value="UniProtKB-KW"/>
</dbReference>
<dbReference type="CDD" id="cd05387">
    <property type="entry name" value="BY-kinase"/>
    <property type="match status" value="1"/>
</dbReference>
<dbReference type="Proteomes" id="UP000182152">
    <property type="component" value="Unassembled WGS sequence"/>
</dbReference>
<evidence type="ECO:0000313" key="16">
    <source>
        <dbReference type="Proteomes" id="UP000182152"/>
    </source>
</evidence>
<keyword evidence="10" id="KW-0829">Tyrosine-protein kinase</keyword>
<feature type="domain" description="AAA" evidence="14">
    <location>
        <begin position="49"/>
        <end position="176"/>
    </location>
</feature>
<keyword evidence="5" id="KW-0808">Transferase</keyword>
<keyword evidence="11" id="KW-0270">Exopolysaccharide synthesis</keyword>
<comment type="function">
    <text evidence="12">Involved in the regulation of capsular polysaccharide biosynthesis. Autophosphorylation of CpsD attenuates its activity and reduces the level of encapsulation. May be part of a complex that directs the coordinated polymerization and export to the cell surface of the capsular polysaccharide.</text>
</comment>
<dbReference type="GO" id="GO:0005886">
    <property type="term" value="C:plasma membrane"/>
    <property type="evidence" value="ECO:0007669"/>
    <property type="project" value="UniProtKB-ARBA"/>
</dbReference>
<dbReference type="AlphaFoldDB" id="A0A1L8WPS3"/>
<gene>
    <name evidence="15" type="ORF">RV14_GL001989</name>
</gene>
<dbReference type="GO" id="GO:0045227">
    <property type="term" value="P:capsule polysaccharide biosynthetic process"/>
    <property type="evidence" value="ECO:0007669"/>
    <property type="project" value="UniProtKB-UniPathway"/>
</dbReference>
<dbReference type="InterPro" id="IPR027417">
    <property type="entry name" value="P-loop_NTPase"/>
</dbReference>
<dbReference type="OrthoDB" id="9794577at2"/>
<dbReference type="FunFam" id="3.40.50.300:FF:000527">
    <property type="entry name" value="Tyrosine-protein kinase etk"/>
    <property type="match status" value="1"/>
</dbReference>
<evidence type="ECO:0000256" key="8">
    <source>
        <dbReference type="ARBA" id="ARBA00022840"/>
    </source>
</evidence>
<keyword evidence="8" id="KW-0067">ATP-binding</keyword>
<evidence type="ECO:0000256" key="3">
    <source>
        <dbReference type="ARBA" id="ARBA00011903"/>
    </source>
</evidence>
<evidence type="ECO:0000256" key="1">
    <source>
        <dbReference type="ARBA" id="ARBA00005132"/>
    </source>
</evidence>
<comment type="pathway">
    <text evidence="1">Capsule biogenesis; capsule polysaccharide biosynthesis.</text>
</comment>
<organism evidence="15 16">
    <name type="scientific">Enterococcus ratti</name>
    <dbReference type="NCBI Taxonomy" id="150033"/>
    <lineage>
        <taxon>Bacteria</taxon>
        <taxon>Bacillati</taxon>
        <taxon>Bacillota</taxon>
        <taxon>Bacilli</taxon>
        <taxon>Lactobacillales</taxon>
        <taxon>Enterococcaceae</taxon>
        <taxon>Enterococcus</taxon>
    </lineage>
</organism>
<dbReference type="Gene3D" id="3.40.50.300">
    <property type="entry name" value="P-loop containing nucleotide triphosphate hydrolases"/>
    <property type="match status" value="1"/>
</dbReference>
<evidence type="ECO:0000256" key="4">
    <source>
        <dbReference type="ARBA" id="ARBA00019200"/>
    </source>
</evidence>
<dbReference type="PANTHER" id="PTHR32309">
    <property type="entry name" value="TYROSINE-PROTEIN KINASE"/>
    <property type="match status" value="1"/>
</dbReference>
<dbReference type="InterPro" id="IPR005702">
    <property type="entry name" value="Wzc-like_C"/>
</dbReference>
<protein>
    <recommendedName>
        <fullName evidence="4">Tyrosine-protein kinase CpsD</fullName>
        <ecNumber evidence="3">2.7.10.2</ecNumber>
    </recommendedName>
</protein>
<evidence type="ECO:0000256" key="5">
    <source>
        <dbReference type="ARBA" id="ARBA00022679"/>
    </source>
</evidence>
<dbReference type="GO" id="GO:0004715">
    <property type="term" value="F:non-membrane spanning protein tyrosine kinase activity"/>
    <property type="evidence" value="ECO:0007669"/>
    <property type="project" value="UniProtKB-EC"/>
</dbReference>
<evidence type="ECO:0000259" key="14">
    <source>
        <dbReference type="Pfam" id="PF13614"/>
    </source>
</evidence>
<comment type="catalytic activity">
    <reaction evidence="13">
        <text>L-tyrosyl-[protein] + ATP = O-phospho-L-tyrosyl-[protein] + ADP + H(+)</text>
        <dbReference type="Rhea" id="RHEA:10596"/>
        <dbReference type="Rhea" id="RHEA-COMP:10136"/>
        <dbReference type="Rhea" id="RHEA-COMP:20101"/>
        <dbReference type="ChEBI" id="CHEBI:15378"/>
        <dbReference type="ChEBI" id="CHEBI:30616"/>
        <dbReference type="ChEBI" id="CHEBI:46858"/>
        <dbReference type="ChEBI" id="CHEBI:61978"/>
        <dbReference type="ChEBI" id="CHEBI:456216"/>
        <dbReference type="EC" id="2.7.10.2"/>
    </reaction>
</comment>
<comment type="caution">
    <text evidence="15">The sequence shown here is derived from an EMBL/GenBank/DDBJ whole genome shotgun (WGS) entry which is preliminary data.</text>
</comment>
<evidence type="ECO:0000256" key="10">
    <source>
        <dbReference type="ARBA" id="ARBA00023137"/>
    </source>
</evidence>
<dbReference type="EMBL" id="JXLB01000006">
    <property type="protein sequence ID" value="OJG82986.1"/>
    <property type="molecule type" value="Genomic_DNA"/>
</dbReference>
<evidence type="ECO:0000256" key="13">
    <source>
        <dbReference type="ARBA" id="ARBA00051245"/>
    </source>
</evidence>
<keyword evidence="9" id="KW-0972">Capsule biogenesis/degradation</keyword>
<dbReference type="RefSeq" id="WP_071855022.1">
    <property type="nucleotide sequence ID" value="NZ_JXLB01000006.1"/>
</dbReference>
<dbReference type="PANTHER" id="PTHR32309:SF13">
    <property type="entry name" value="FERRIC ENTEROBACTIN TRANSPORT PROTEIN FEPE"/>
    <property type="match status" value="1"/>
</dbReference>
<dbReference type="InterPro" id="IPR050445">
    <property type="entry name" value="Bact_polysacc_biosynth/exp"/>
</dbReference>
<keyword evidence="7" id="KW-0418">Kinase</keyword>
<reference evidence="15 16" key="1">
    <citation type="submission" date="2014-12" db="EMBL/GenBank/DDBJ databases">
        <title>Draft genome sequences of 29 type strains of Enterococci.</title>
        <authorList>
            <person name="Zhong Z."/>
            <person name="Sun Z."/>
            <person name="Liu W."/>
            <person name="Zhang W."/>
            <person name="Zhang H."/>
        </authorList>
    </citation>
    <scope>NUCLEOTIDE SEQUENCE [LARGE SCALE GENOMIC DNA]</scope>
    <source>
        <strain evidence="15 16">DSM 15687</strain>
    </source>
</reference>
<name>A0A1L8WPS3_9ENTE</name>
<dbReference type="InterPro" id="IPR025669">
    <property type="entry name" value="AAA_dom"/>
</dbReference>
<evidence type="ECO:0000256" key="11">
    <source>
        <dbReference type="ARBA" id="ARBA00023169"/>
    </source>
</evidence>
<dbReference type="Pfam" id="PF13614">
    <property type="entry name" value="AAA_31"/>
    <property type="match status" value="1"/>
</dbReference>
<sequence>MKRIIKRRAAQKQPSGLVTVTNPFSGISEQYRTIRTNIQFVSPNGQQTKTIVVTSSEPEEGKSTTVANLAVVFAKSGQKVLVIDADMRKPALYKTFQLDNGYGLSNILSSNEAISEGIQKTPIDHLSVLPSGPTPSNPSELLSSQRMDQLLVEVRQFYDIVMIDVPPVVAVTDAQIVASKVDGTLLVVRESASRKESLLKAKKLLEIAQANMLGIVYNGAKQSKDASYYYYGN</sequence>
<dbReference type="GO" id="GO:0042802">
    <property type="term" value="F:identical protein binding"/>
    <property type="evidence" value="ECO:0007669"/>
    <property type="project" value="UniProtKB-ARBA"/>
</dbReference>
<accession>A0A1L8WPS3</accession>
<dbReference type="EC" id="2.7.10.2" evidence="3"/>
<comment type="similarity">
    <text evidence="2">Belongs to the CpsD/CapB family.</text>
</comment>
<evidence type="ECO:0000256" key="6">
    <source>
        <dbReference type="ARBA" id="ARBA00022741"/>
    </source>
</evidence>
<proteinExistence type="inferred from homology"/>
<evidence type="ECO:0000256" key="7">
    <source>
        <dbReference type="ARBA" id="ARBA00022777"/>
    </source>
</evidence>
<evidence type="ECO:0000256" key="9">
    <source>
        <dbReference type="ARBA" id="ARBA00022903"/>
    </source>
</evidence>
<dbReference type="NCBIfam" id="TIGR01007">
    <property type="entry name" value="eps_fam"/>
    <property type="match status" value="1"/>
</dbReference>